<keyword evidence="1" id="KW-1133">Transmembrane helix</keyword>
<dbReference type="RefSeq" id="WP_108130180.1">
    <property type="nucleotide sequence ID" value="NZ_QBKP01000016.1"/>
</dbReference>
<organism evidence="2 3">
    <name type="scientific">Gemmobacter caeni</name>
    <dbReference type="NCBI Taxonomy" id="589035"/>
    <lineage>
        <taxon>Bacteria</taxon>
        <taxon>Pseudomonadati</taxon>
        <taxon>Pseudomonadota</taxon>
        <taxon>Alphaproteobacteria</taxon>
        <taxon>Rhodobacterales</taxon>
        <taxon>Paracoccaceae</taxon>
        <taxon>Gemmobacter</taxon>
    </lineage>
</organism>
<name>A0A2T6ART8_9RHOB</name>
<evidence type="ECO:0000313" key="3">
    <source>
        <dbReference type="Proteomes" id="UP000244224"/>
    </source>
</evidence>
<gene>
    <name evidence="2" type="ORF">C8N34_1163</name>
</gene>
<evidence type="ECO:0000313" key="2">
    <source>
        <dbReference type="EMBL" id="PTX46527.1"/>
    </source>
</evidence>
<dbReference type="AlphaFoldDB" id="A0A2T6ART8"/>
<reference evidence="2 3" key="1">
    <citation type="submission" date="2018-04" db="EMBL/GenBank/DDBJ databases">
        <title>Genomic Encyclopedia of Archaeal and Bacterial Type Strains, Phase II (KMG-II): from individual species to whole genera.</title>
        <authorList>
            <person name="Goeker M."/>
        </authorList>
    </citation>
    <scope>NUCLEOTIDE SEQUENCE [LARGE SCALE GENOMIC DNA]</scope>
    <source>
        <strain evidence="2 3">DSM 21823</strain>
    </source>
</reference>
<comment type="caution">
    <text evidence="2">The sequence shown here is derived from an EMBL/GenBank/DDBJ whole genome shotgun (WGS) entry which is preliminary data.</text>
</comment>
<accession>A0A2T6ART8</accession>
<sequence>MKAPQIHLNTAAARADQWSQILHFAATVALVLTMTGGALVIARAAIANAIGMPAVLDQAAERGGM</sequence>
<keyword evidence="1" id="KW-0472">Membrane</keyword>
<keyword evidence="3" id="KW-1185">Reference proteome</keyword>
<dbReference type="Proteomes" id="UP000244224">
    <property type="component" value="Unassembled WGS sequence"/>
</dbReference>
<evidence type="ECO:0000256" key="1">
    <source>
        <dbReference type="SAM" id="Phobius"/>
    </source>
</evidence>
<feature type="transmembrane region" description="Helical" evidence="1">
    <location>
        <begin position="21"/>
        <end position="46"/>
    </location>
</feature>
<proteinExistence type="predicted"/>
<protein>
    <submittedName>
        <fullName evidence="2">Uncharacterized protein</fullName>
    </submittedName>
</protein>
<keyword evidence="1" id="KW-0812">Transmembrane</keyword>
<dbReference type="EMBL" id="QBKP01000016">
    <property type="protein sequence ID" value="PTX46527.1"/>
    <property type="molecule type" value="Genomic_DNA"/>
</dbReference>